<keyword evidence="1" id="KW-0378">Hydrolase</keyword>
<accession>A0A840AU68</accession>
<name>A0A840AU68_9HYPH</name>
<comment type="caution">
    <text evidence="1">The sequence shown here is derived from an EMBL/GenBank/DDBJ whole genome shotgun (WGS) entry which is preliminary data.</text>
</comment>
<gene>
    <name evidence="1" type="ORF">GGR25_003053</name>
</gene>
<dbReference type="AlphaFoldDB" id="A0A840AU68"/>
<dbReference type="InterPro" id="IPR007709">
    <property type="entry name" value="N-FG_amidohydro"/>
</dbReference>
<protein>
    <submittedName>
        <fullName evidence="1">Putative N-formylglutamate amidohydrolase</fullName>
    </submittedName>
</protein>
<dbReference type="Proteomes" id="UP000553963">
    <property type="component" value="Unassembled WGS sequence"/>
</dbReference>
<dbReference type="EMBL" id="JACIDS010000004">
    <property type="protein sequence ID" value="MBB3931995.1"/>
    <property type="molecule type" value="Genomic_DNA"/>
</dbReference>
<keyword evidence="2" id="KW-1185">Reference proteome</keyword>
<dbReference type="GO" id="GO:0016787">
    <property type="term" value="F:hydrolase activity"/>
    <property type="evidence" value="ECO:0007669"/>
    <property type="project" value="UniProtKB-KW"/>
</dbReference>
<evidence type="ECO:0000313" key="1">
    <source>
        <dbReference type="EMBL" id="MBB3931995.1"/>
    </source>
</evidence>
<reference evidence="1 2" key="1">
    <citation type="submission" date="2020-08" db="EMBL/GenBank/DDBJ databases">
        <title>Genomic Encyclopedia of Type Strains, Phase IV (KMG-IV): sequencing the most valuable type-strain genomes for metagenomic binning, comparative biology and taxonomic classification.</title>
        <authorList>
            <person name="Goeker M."/>
        </authorList>
    </citation>
    <scope>NUCLEOTIDE SEQUENCE [LARGE SCALE GENOMIC DNA]</scope>
    <source>
        <strain evidence="1 2">DSM 25966</strain>
    </source>
</reference>
<dbReference type="SUPFAM" id="SSF53187">
    <property type="entry name" value="Zn-dependent exopeptidases"/>
    <property type="match status" value="1"/>
</dbReference>
<sequence length="331" mass="35621">MFARNAAASWLGRGADEARRGWTPDIAVGFHLAGRAPRHYVRAMPTAATDDDKVPPAGDTEPAFEFLPGDDAGGLVLLCDHASNRLPAGYGSLGLPPSELERHIGYDIGAAALTRGLAERLGVPAVLSCFSRLLIDPNRGLDDPTLIMRLSDGSVVPGNARLDAAERQARIDRYYRPYDEAIDRVLRRALTSGHVPAVLSVHSFTPIWRGRPRPWHAGILWDSDPRLARPLIDGLAAGGDLVVGDNEPYHGALKGDTLYRHATRRGLAHALIEVRQDLIADSAGVHEWVDRIATVLAAFDLGSSPHGISYFGSLTGPVEARPWPEADGAQA</sequence>
<evidence type="ECO:0000313" key="2">
    <source>
        <dbReference type="Proteomes" id="UP000553963"/>
    </source>
</evidence>
<dbReference type="Gene3D" id="3.40.630.40">
    <property type="entry name" value="Zn-dependent exopeptidases"/>
    <property type="match status" value="1"/>
</dbReference>
<organism evidence="1 2">
    <name type="scientific">Kaistia hirudinis</name>
    <dbReference type="NCBI Taxonomy" id="1293440"/>
    <lineage>
        <taxon>Bacteria</taxon>
        <taxon>Pseudomonadati</taxon>
        <taxon>Pseudomonadota</taxon>
        <taxon>Alphaproteobacteria</taxon>
        <taxon>Hyphomicrobiales</taxon>
        <taxon>Kaistiaceae</taxon>
        <taxon>Kaistia</taxon>
    </lineage>
</organism>
<dbReference type="Pfam" id="PF05013">
    <property type="entry name" value="FGase"/>
    <property type="match status" value="1"/>
</dbReference>
<proteinExistence type="predicted"/>